<dbReference type="PANTHER" id="PTHR31001:SF50">
    <property type="entry name" value="ZN(II)2CYS6 TRANSCRIPTION FACTOR (EUROFUNG)"/>
    <property type="match status" value="1"/>
</dbReference>
<dbReference type="CDD" id="cd12148">
    <property type="entry name" value="fungal_TF_MHR"/>
    <property type="match status" value="1"/>
</dbReference>
<feature type="region of interest" description="Disordered" evidence="4">
    <location>
        <begin position="522"/>
        <end position="555"/>
    </location>
</feature>
<dbReference type="PANTHER" id="PTHR31001">
    <property type="entry name" value="UNCHARACTERIZED TRANSCRIPTIONAL REGULATORY PROTEIN"/>
    <property type="match status" value="1"/>
</dbReference>
<sequence>MSSTRAAFLPPSSAVPNGSERQEGPDDFWEDLVQEVEQLRDIVTLKPGEADSEIAQAPAQENFGASDGGFMALGLSSSTTSPADWQWIPNHISFHQDKDLASQLCGIYLDQVDPIIKILHRPSLSRWMMQGQTYMKYPDQHPSAVALAAAVCYSSANSMTEDQSRAIFNIEKSGMVADCRKACESAIEKSGLLTTRDITALQAFVLYLAARASAERTRAVWTLVATAVRIAKALRLHVNLPIGTPGCRTFFDQQLRKRLWLTISVMDLQTSLAHASKPLIGIEEVTSSITLVKHINDSDFEPTTIEHVPEREDLTDITFALVKFHLQVYGRQIGEGRGPTSFVAGLQLKWERAQQHAQQFEQKALHLLHFCDPESSPYAWFTWHSTQLFVAGGRLAALRPLHRAQLSGEEAPPRLTDNKELLHQTIRALEKIELMHTDPRAERFRWMVSIQWHILAIAIAECYVCTDRVLALQAWTLIESLYQRYESVLTKHSGGHLQGPLGRLMSRTREKLAISAANDSTVPFTTRTQPQPQALKPTSPKPVTRPLDPSNDASPKITIITDVTSLSLDDSRTPETLLDQAQPTSVAADLGFNPDDTVWDQSWKLWEEFMCDVSFDDLNNADSFP</sequence>
<comment type="subcellular location">
    <subcellularLocation>
        <location evidence="1">Nucleus</location>
    </subcellularLocation>
</comment>
<feature type="region of interest" description="Disordered" evidence="4">
    <location>
        <begin position="1"/>
        <end position="25"/>
    </location>
</feature>
<dbReference type="Pfam" id="PF04082">
    <property type="entry name" value="Fungal_trans"/>
    <property type="match status" value="1"/>
</dbReference>
<keyword evidence="3" id="KW-0539">Nucleus</keyword>
<keyword evidence="2" id="KW-0479">Metal-binding</keyword>
<comment type="caution">
    <text evidence="6">The sequence shown here is derived from an EMBL/GenBank/DDBJ whole genome shotgun (WGS) entry which is preliminary data.</text>
</comment>
<accession>A0ABR2UPE8</accession>
<name>A0ABR2UPE8_9PEZI</name>
<feature type="domain" description="Xylanolytic transcriptional activator regulatory" evidence="5">
    <location>
        <begin position="107"/>
        <end position="283"/>
    </location>
</feature>
<evidence type="ECO:0000256" key="3">
    <source>
        <dbReference type="ARBA" id="ARBA00023242"/>
    </source>
</evidence>
<evidence type="ECO:0000256" key="1">
    <source>
        <dbReference type="ARBA" id="ARBA00004123"/>
    </source>
</evidence>
<feature type="compositionally biased region" description="Polar residues" evidence="4">
    <location>
        <begin position="522"/>
        <end position="532"/>
    </location>
</feature>
<proteinExistence type="predicted"/>
<evidence type="ECO:0000256" key="4">
    <source>
        <dbReference type="SAM" id="MobiDB-lite"/>
    </source>
</evidence>
<evidence type="ECO:0000313" key="7">
    <source>
        <dbReference type="Proteomes" id="UP001408356"/>
    </source>
</evidence>
<dbReference type="InterPro" id="IPR007219">
    <property type="entry name" value="XnlR_reg_dom"/>
</dbReference>
<reference evidence="6 7" key="1">
    <citation type="journal article" date="2024" name="J. Plant Pathol.">
        <title>Sequence and assembly of the genome of Seiridium unicorne, isolate CBS 538.82, causal agent of cypress canker disease.</title>
        <authorList>
            <person name="Scali E."/>
            <person name="Rocca G.D."/>
            <person name="Danti R."/>
            <person name="Garbelotto M."/>
            <person name="Barberini S."/>
            <person name="Baroncelli R."/>
            <person name="Emiliani G."/>
        </authorList>
    </citation>
    <scope>NUCLEOTIDE SEQUENCE [LARGE SCALE GENOMIC DNA]</scope>
    <source>
        <strain evidence="6 7">BM-138-508</strain>
    </source>
</reference>
<dbReference type="InterPro" id="IPR050613">
    <property type="entry name" value="Sec_Metabolite_Reg"/>
</dbReference>
<keyword evidence="7" id="KW-1185">Reference proteome</keyword>
<organism evidence="6 7">
    <name type="scientific">Seiridium unicorne</name>
    <dbReference type="NCBI Taxonomy" id="138068"/>
    <lineage>
        <taxon>Eukaryota</taxon>
        <taxon>Fungi</taxon>
        <taxon>Dikarya</taxon>
        <taxon>Ascomycota</taxon>
        <taxon>Pezizomycotina</taxon>
        <taxon>Sordariomycetes</taxon>
        <taxon>Xylariomycetidae</taxon>
        <taxon>Amphisphaeriales</taxon>
        <taxon>Sporocadaceae</taxon>
        <taxon>Seiridium</taxon>
    </lineage>
</organism>
<evidence type="ECO:0000313" key="6">
    <source>
        <dbReference type="EMBL" id="KAK9416416.1"/>
    </source>
</evidence>
<protein>
    <submittedName>
        <fullName evidence="6">Fungal-specific transcription factor domain-containing protein</fullName>
    </submittedName>
</protein>
<evidence type="ECO:0000259" key="5">
    <source>
        <dbReference type="Pfam" id="PF04082"/>
    </source>
</evidence>
<gene>
    <name evidence="6" type="ORF">SUNI508_01833</name>
</gene>
<dbReference type="EMBL" id="JARVKF010000407">
    <property type="protein sequence ID" value="KAK9416416.1"/>
    <property type="molecule type" value="Genomic_DNA"/>
</dbReference>
<evidence type="ECO:0000256" key="2">
    <source>
        <dbReference type="ARBA" id="ARBA00022723"/>
    </source>
</evidence>
<dbReference type="Proteomes" id="UP001408356">
    <property type="component" value="Unassembled WGS sequence"/>
</dbReference>